<dbReference type="PANTHER" id="PTHR31095:SF3">
    <property type="entry name" value="RIKEN CDNA 9930021J03 GENE"/>
    <property type="match status" value="1"/>
</dbReference>
<feature type="compositionally biased region" description="Polar residues" evidence="3">
    <location>
        <begin position="1273"/>
        <end position="1284"/>
    </location>
</feature>
<dbReference type="Gene3D" id="1.20.920.10">
    <property type="entry name" value="Bromodomain-like"/>
    <property type="match status" value="1"/>
</dbReference>
<feature type="compositionally biased region" description="Low complexity" evidence="3">
    <location>
        <begin position="1285"/>
        <end position="1298"/>
    </location>
</feature>
<evidence type="ECO:0000259" key="4">
    <source>
        <dbReference type="PROSITE" id="PS50014"/>
    </source>
</evidence>
<feature type="region of interest" description="Disordered" evidence="3">
    <location>
        <begin position="1273"/>
        <end position="1298"/>
    </location>
</feature>
<dbReference type="PROSITE" id="PS50014">
    <property type="entry name" value="BROMODOMAIN_2"/>
    <property type="match status" value="1"/>
</dbReference>
<name>A0A8S9YPA1_9TREM</name>
<sequence>MATSRADITEVQLGRELLEALLSRANSHLTYLFMDEIDPEALGLRDYRKVVKEPMWLNKMIEKFSDGTYQNIREFVCDFRLMLLNCYRYNGVSSRIGRLAEKLELLFEQKLQLMSPEIRSKTSIQATLGSGTAEDELADCNLPRRRSSSRLFLSGDSRQLTPMRAIAEELEHALQPDGSGVTGTLLTGLGDPSKYSVGTNAVPSGTLATAMNSEDRAAILVARLSQWRIRRQEEAFLNSWDTWWKDNHGVEIMDTLDHTPELLEIYQFLWLTDPFLGITDSLAFCTASGGTGTFWNDATGTSNTRGLCLYDLELGLSVAPRASQLLAVCMSHLLATPKERGQIVAVLSSTFTNGTTSGDSTHTDSQNRRQRTSDRNRTASLAPLEYDVWERRLSALVSSWYRAFWDKGKGRVLWAVRRLGLHPDFFRRCGLRSSPLESRRFHELPPYIRIQLFHALCENVLRNFDNLRASLDRDADWEAARPVPLGSDLFSDVMYVHFPGLLDIEPSTASRIYRVRRVRRGPVDIFGDAEPSSGDLKPGKSDSPTPSFVDDSVTKETVPADCSDLETPSKPSNLSSVAELLSERVLCRPQRRGQKQNPSVTKAKNPCPKLKVAMIKHDRMIAESGLPVPGPVVRLPCWLDSSLARSTCRRWYKIAEDLHYSQLTSISGQTSKLRKSTPQTWLEKFASHFNPSRRKKSQGPLQSSAPMPFSTFLRADNSRLKELVEEDPILNPSPFGLLNGLSRRYLSMQFGRGYYGQNRNKSRRRPTVDAGPDATQSADTVDEANEAASSNATSQCDADEIASCPTDSQSEDESQMLSAANRLVKIEDDTVDDGLKFEKSSLKTEDERRTWLEEPTHDCQKSPPSPPCSPLSNVIHSEESERNPSLAMHVTKEISNIHLSSEDPIVSTEKESENTNSNATPSTDLSKEDLIKEPDRSLFALVARNPTEIQVLISHLRTVLKTARQKPDTITFEANSSSQSSNEGSLSDDSDGFSTGQDSKRRRLDSTHKMTENESDPVDACSQKRSRRIRLAIQMLKELISNLEQLRTLMLGRPNDWFDAQQLARLRLRKDVVALETKEKSRLRELGRQTSIDEESVTSESADVRCDLAVERAERLKRREQLRVLGRSEDELDQSGKSESLIKQADSVPLSHTVPPPSLPSLSLPDVSRGDQHGLSKVSAASCTSVSTTSTPTQSYKVGTCIPPQFSSPNYPGYSFSGSPVSNITSQPSSVCFKFNPLPVIRTVRPQSNLTPRPNGVSSSFFPVRFKPSIAVSQAQQSPVTESQPVVTPRSPTSTTPVPRKIYRVHDTLFTEDACPVRIDAGGVLISLPIDSVPAHHRQVARQMIARYKHFVQGSGLNNAPQSVAPPAKRVSVTTGEPDAT</sequence>
<feature type="compositionally biased region" description="Low complexity" evidence="3">
    <location>
        <begin position="976"/>
        <end position="985"/>
    </location>
</feature>
<feature type="region of interest" description="Disordered" evidence="3">
    <location>
        <begin position="896"/>
        <end position="930"/>
    </location>
</feature>
<evidence type="ECO:0000313" key="5">
    <source>
        <dbReference type="EMBL" id="KAF7254921.1"/>
    </source>
</evidence>
<evidence type="ECO:0000256" key="1">
    <source>
        <dbReference type="ARBA" id="ARBA00023117"/>
    </source>
</evidence>
<dbReference type="PANTHER" id="PTHR31095">
    <property type="entry name" value="RIKEN CDNA 9930021J03 GENE"/>
    <property type="match status" value="1"/>
</dbReference>
<feature type="compositionally biased region" description="Basic and acidic residues" evidence="3">
    <location>
        <begin position="361"/>
        <end position="376"/>
    </location>
</feature>
<dbReference type="InterPro" id="IPR018359">
    <property type="entry name" value="Bromodomain_CS"/>
</dbReference>
<gene>
    <name evidence="5" type="ORF">EG68_08629</name>
</gene>
<feature type="domain" description="Bromo" evidence="4">
    <location>
        <begin position="25"/>
        <end position="97"/>
    </location>
</feature>
<accession>A0A8S9YPA1</accession>
<comment type="caution">
    <text evidence="5">The sequence shown here is derived from an EMBL/GenBank/DDBJ whole genome shotgun (WGS) entry which is preliminary data.</text>
</comment>
<feature type="region of interest" description="Disordered" evidence="3">
    <location>
        <begin position="837"/>
        <end position="884"/>
    </location>
</feature>
<reference evidence="5" key="1">
    <citation type="submission" date="2019-07" db="EMBL/GenBank/DDBJ databases">
        <title>Annotation for the trematode Paragonimus miyazaki's.</title>
        <authorList>
            <person name="Choi Y.-J."/>
        </authorList>
    </citation>
    <scope>NUCLEOTIDE SEQUENCE</scope>
    <source>
        <strain evidence="5">Japan</strain>
    </source>
</reference>
<dbReference type="PRINTS" id="PR00503">
    <property type="entry name" value="BROMODOMAIN"/>
</dbReference>
<keyword evidence="1 2" id="KW-0103">Bromodomain</keyword>
<dbReference type="OrthoDB" id="1870062at2759"/>
<evidence type="ECO:0000313" key="6">
    <source>
        <dbReference type="Proteomes" id="UP000822476"/>
    </source>
</evidence>
<feature type="region of interest" description="Disordered" evidence="3">
    <location>
        <begin position="686"/>
        <end position="708"/>
    </location>
</feature>
<feature type="region of interest" description="Disordered" evidence="3">
    <location>
        <begin position="355"/>
        <end position="376"/>
    </location>
</feature>
<keyword evidence="6" id="KW-1185">Reference proteome</keyword>
<protein>
    <recommendedName>
        <fullName evidence="4">Bromo domain-containing protein</fullName>
    </recommendedName>
</protein>
<feature type="region of interest" description="Disordered" evidence="3">
    <location>
        <begin position="1145"/>
        <end position="1194"/>
    </location>
</feature>
<feature type="region of interest" description="Disordered" evidence="3">
    <location>
        <begin position="970"/>
        <end position="1023"/>
    </location>
</feature>
<dbReference type="SMART" id="SM00297">
    <property type="entry name" value="BROMO"/>
    <property type="match status" value="1"/>
</dbReference>
<feature type="compositionally biased region" description="Basic and acidic residues" evidence="3">
    <location>
        <begin position="837"/>
        <end position="860"/>
    </location>
</feature>
<feature type="region of interest" description="Disordered" evidence="3">
    <location>
        <begin position="524"/>
        <end position="554"/>
    </location>
</feature>
<dbReference type="InterPro" id="IPR056522">
    <property type="entry name" value="KIAA2026_hel"/>
</dbReference>
<dbReference type="InterPro" id="IPR040214">
    <property type="entry name" value="BRD10"/>
</dbReference>
<feature type="region of interest" description="Disordered" evidence="3">
    <location>
        <begin position="1357"/>
        <end position="1381"/>
    </location>
</feature>
<dbReference type="InterPro" id="IPR036427">
    <property type="entry name" value="Bromodomain-like_sf"/>
</dbReference>
<feature type="compositionally biased region" description="Polar residues" evidence="3">
    <location>
        <begin position="914"/>
        <end position="924"/>
    </location>
</feature>
<dbReference type="PROSITE" id="PS00633">
    <property type="entry name" value="BROMODOMAIN_1"/>
    <property type="match status" value="1"/>
</dbReference>
<evidence type="ECO:0000256" key="3">
    <source>
        <dbReference type="SAM" id="MobiDB-lite"/>
    </source>
</evidence>
<feature type="region of interest" description="Disordered" evidence="3">
    <location>
        <begin position="755"/>
        <end position="815"/>
    </location>
</feature>
<proteinExistence type="predicted"/>
<dbReference type="SUPFAM" id="SSF47370">
    <property type="entry name" value="Bromodomain"/>
    <property type="match status" value="1"/>
</dbReference>
<dbReference type="Pfam" id="PF23450">
    <property type="entry name" value="KIAA2026_hel"/>
    <property type="match status" value="1"/>
</dbReference>
<dbReference type="EMBL" id="JTDE01004508">
    <property type="protein sequence ID" value="KAF7254921.1"/>
    <property type="molecule type" value="Genomic_DNA"/>
</dbReference>
<dbReference type="Proteomes" id="UP000822476">
    <property type="component" value="Unassembled WGS sequence"/>
</dbReference>
<dbReference type="Pfam" id="PF00439">
    <property type="entry name" value="Bromodomain"/>
    <property type="match status" value="1"/>
</dbReference>
<dbReference type="InterPro" id="IPR001487">
    <property type="entry name" value="Bromodomain"/>
</dbReference>
<dbReference type="CDD" id="cd04369">
    <property type="entry name" value="Bromodomain"/>
    <property type="match status" value="1"/>
</dbReference>
<organism evidence="5 6">
    <name type="scientific">Paragonimus skrjabini miyazakii</name>
    <dbReference type="NCBI Taxonomy" id="59628"/>
    <lineage>
        <taxon>Eukaryota</taxon>
        <taxon>Metazoa</taxon>
        <taxon>Spiralia</taxon>
        <taxon>Lophotrochozoa</taxon>
        <taxon>Platyhelminthes</taxon>
        <taxon>Trematoda</taxon>
        <taxon>Digenea</taxon>
        <taxon>Plagiorchiida</taxon>
        <taxon>Troglotremata</taxon>
        <taxon>Troglotrematidae</taxon>
        <taxon>Paragonimus</taxon>
    </lineage>
</organism>
<evidence type="ECO:0000256" key="2">
    <source>
        <dbReference type="PROSITE-ProRule" id="PRU00035"/>
    </source>
</evidence>
<feature type="compositionally biased region" description="Low complexity" evidence="3">
    <location>
        <begin position="1176"/>
        <end position="1194"/>
    </location>
</feature>